<accession>A0A936ZEH9</accession>
<gene>
    <name evidence="4" type="ORF">JKG68_04915</name>
</gene>
<dbReference type="Pfam" id="PF00353">
    <property type="entry name" value="HemolysinCabind"/>
    <property type="match status" value="9"/>
</dbReference>
<evidence type="ECO:0000313" key="5">
    <source>
        <dbReference type="Proteomes" id="UP000605848"/>
    </source>
</evidence>
<feature type="region of interest" description="Disordered" evidence="3">
    <location>
        <begin position="479"/>
        <end position="500"/>
    </location>
</feature>
<dbReference type="PRINTS" id="PR00313">
    <property type="entry name" value="CABNDNGRPT"/>
</dbReference>
<dbReference type="EMBL" id="JAEQMY010000005">
    <property type="protein sequence ID" value="MBL0403299.1"/>
    <property type="molecule type" value="Genomic_DNA"/>
</dbReference>
<dbReference type="InterPro" id="IPR001343">
    <property type="entry name" value="Hemolysn_Ca-bd"/>
</dbReference>
<evidence type="ECO:0000256" key="3">
    <source>
        <dbReference type="SAM" id="MobiDB-lite"/>
    </source>
</evidence>
<keyword evidence="5" id="KW-1185">Reference proteome</keyword>
<sequence length="818" mass="83426">MINDGTLRKGSQRLASVTEMKDGRISIVWDDSSTASGVIHNQIVDAREQGVTVHGSGHDDIYVGTDLEDQVDELKGYRGDDSLYGGTGNDRLFGGFDKDYLDGGAGSDIASYAEATTGVTASLDTSLDPKNTGEAAGDTYRNIENLGGSVHNDLLLGNAGRNELYGGNGNDALYGGAGNDLLNGGEGKDMATYAYSRAGVGVTVSLEAPTDINTNEAKGDTYDSIEVLEGTAWNDVLYGYSGADRGAGNNDEIYGARGHDSLIGGLGNDTLNGGQDNDTLNGGDGADNLIGGEGFNFASYAYATARVVADLSGELALAGEAVGDTYSSIQGLIGSNFNDRLDGSDGDVANVLKGGSGNDILFGYGGSDTLEGGIGGDALQGDSGIDFASYANAESAVSATLAPSGTKSGEAAGDEYFEIEGLIGSAHNDTLIGSSDANILRGGGANDTLNGAGGADRLEGEAGNDALIGGVSADILQGGVGDDNLDGGDDADRLEGGDGRDVLTGGAGADTLVGGAGDDTYYVDGSDTVVDGAGQGIDTVYVTSTFRLSAGAMIENIVLSTTAAVNLTGNELDNILTGNASANALDGQAGNDTIVGGGDADAMTGGVGNDLIYVDHASDVVVEQAGQGSDTVMVNTAAYALSAGAEVETLVAGAGAVSLTASDFANTVTGNALSNSLWGLAGNDRITAGSGNDKVYGGLGNDTLYGEGGKDIFVFDTKLNKSTNVDRVEDFSSREDGFHLENRIFTKLGAGSISKPKKFNSDMFVEGKKAQDREDRIVYDKKTGALYYDQDGTGSKAQVKIATLDKNLKIFYHDFFVI</sequence>
<dbReference type="PANTHER" id="PTHR38340:SF1">
    <property type="entry name" value="S-LAYER PROTEIN"/>
    <property type="match status" value="1"/>
</dbReference>
<reference evidence="4" key="1">
    <citation type="submission" date="2021-01" db="EMBL/GenBank/DDBJ databases">
        <title>Microvirga sp.</title>
        <authorList>
            <person name="Kim M.K."/>
        </authorList>
    </citation>
    <scope>NUCLEOTIDE SEQUENCE</scope>
    <source>
        <strain evidence="4">5420S-16</strain>
    </source>
</reference>
<dbReference type="InterPro" id="IPR018511">
    <property type="entry name" value="Hemolysin-typ_Ca-bd_CS"/>
</dbReference>
<dbReference type="PANTHER" id="PTHR38340">
    <property type="entry name" value="S-LAYER PROTEIN"/>
    <property type="match status" value="1"/>
</dbReference>
<dbReference type="AlphaFoldDB" id="A0A936ZEH9"/>
<dbReference type="GO" id="GO:0005576">
    <property type="term" value="C:extracellular region"/>
    <property type="evidence" value="ECO:0007669"/>
    <property type="project" value="UniProtKB-SubCell"/>
</dbReference>
<dbReference type="GO" id="GO:0005509">
    <property type="term" value="F:calcium ion binding"/>
    <property type="evidence" value="ECO:0007669"/>
    <property type="project" value="InterPro"/>
</dbReference>
<evidence type="ECO:0000313" key="4">
    <source>
        <dbReference type="EMBL" id="MBL0403299.1"/>
    </source>
</evidence>
<evidence type="ECO:0000256" key="2">
    <source>
        <dbReference type="ARBA" id="ARBA00022525"/>
    </source>
</evidence>
<feature type="compositionally biased region" description="Basic and acidic residues" evidence="3">
    <location>
        <begin position="490"/>
        <end position="500"/>
    </location>
</feature>
<proteinExistence type="predicted"/>
<dbReference type="SUPFAM" id="SSF51120">
    <property type="entry name" value="beta-Roll"/>
    <property type="match status" value="7"/>
</dbReference>
<dbReference type="InterPro" id="IPR011049">
    <property type="entry name" value="Serralysin-like_metalloprot_C"/>
</dbReference>
<keyword evidence="2" id="KW-0964">Secreted</keyword>
<name>A0A936ZEH9_9HYPH</name>
<dbReference type="Proteomes" id="UP000605848">
    <property type="component" value="Unassembled WGS sequence"/>
</dbReference>
<comment type="caution">
    <text evidence="4">The sequence shown here is derived from an EMBL/GenBank/DDBJ whole genome shotgun (WGS) entry which is preliminary data.</text>
</comment>
<evidence type="ECO:0008006" key="6">
    <source>
        <dbReference type="Google" id="ProtNLM"/>
    </source>
</evidence>
<comment type="subcellular location">
    <subcellularLocation>
        <location evidence="1">Secreted</location>
    </subcellularLocation>
</comment>
<dbReference type="RefSeq" id="WP_202056438.1">
    <property type="nucleotide sequence ID" value="NZ_JAEQMY010000005.1"/>
</dbReference>
<evidence type="ECO:0000256" key="1">
    <source>
        <dbReference type="ARBA" id="ARBA00004613"/>
    </source>
</evidence>
<dbReference type="PROSITE" id="PS00330">
    <property type="entry name" value="HEMOLYSIN_CALCIUM"/>
    <property type="match status" value="6"/>
</dbReference>
<dbReference type="Gene3D" id="2.150.10.10">
    <property type="entry name" value="Serralysin-like metalloprotease, C-terminal"/>
    <property type="match status" value="6"/>
</dbReference>
<protein>
    <recommendedName>
        <fullName evidence="6">Calcium-binding protein</fullName>
    </recommendedName>
</protein>
<dbReference type="InterPro" id="IPR050557">
    <property type="entry name" value="RTX_toxin/Mannuronan_C5-epim"/>
</dbReference>
<organism evidence="4 5">
    <name type="scientific">Microvirga aerilata</name>
    <dbReference type="NCBI Taxonomy" id="670292"/>
    <lineage>
        <taxon>Bacteria</taxon>
        <taxon>Pseudomonadati</taxon>
        <taxon>Pseudomonadota</taxon>
        <taxon>Alphaproteobacteria</taxon>
        <taxon>Hyphomicrobiales</taxon>
        <taxon>Methylobacteriaceae</taxon>
        <taxon>Microvirga</taxon>
    </lineage>
</organism>